<accession>A0AC34GG99</accession>
<name>A0AC34GG99_9BILA</name>
<reference evidence="2" key="1">
    <citation type="submission" date="2022-11" db="UniProtKB">
        <authorList>
            <consortium name="WormBaseParasite"/>
        </authorList>
    </citation>
    <scope>IDENTIFICATION</scope>
</reference>
<dbReference type="WBParaSite" id="ES5_v2.g28662.t1">
    <property type="protein sequence ID" value="ES5_v2.g28662.t1"/>
    <property type="gene ID" value="ES5_v2.g28662"/>
</dbReference>
<proteinExistence type="predicted"/>
<evidence type="ECO:0000313" key="1">
    <source>
        <dbReference type="Proteomes" id="UP000887579"/>
    </source>
</evidence>
<organism evidence="1 2">
    <name type="scientific">Panagrolaimus sp. ES5</name>
    <dbReference type="NCBI Taxonomy" id="591445"/>
    <lineage>
        <taxon>Eukaryota</taxon>
        <taxon>Metazoa</taxon>
        <taxon>Ecdysozoa</taxon>
        <taxon>Nematoda</taxon>
        <taxon>Chromadorea</taxon>
        <taxon>Rhabditida</taxon>
        <taxon>Tylenchina</taxon>
        <taxon>Panagrolaimomorpha</taxon>
        <taxon>Panagrolaimoidea</taxon>
        <taxon>Panagrolaimidae</taxon>
        <taxon>Panagrolaimus</taxon>
    </lineage>
</organism>
<evidence type="ECO:0000313" key="2">
    <source>
        <dbReference type="WBParaSite" id="ES5_v2.g28662.t1"/>
    </source>
</evidence>
<protein>
    <submittedName>
        <fullName evidence="2">Uncharacterized protein</fullName>
    </submittedName>
</protein>
<dbReference type="Proteomes" id="UP000887579">
    <property type="component" value="Unplaced"/>
</dbReference>
<sequence length="260" mass="29321">RGDPKCQGAKFEFITQGKLALKSLVSQDKKKPKNKLFPEESSGVYVDVKYKLPAFVRMSNGARKLIEIPFPERNPSNSSVCLILPDLSHNELDKKNPDVDKGAREWADILRDKFGITGHDVSKIVTLNQLKREVRDQKTKREFVQAYDILLVDRSIFGSIVYHLGREVQIGGRLPIPFKITARNVPEQLKKSYRLTQMDLRSGVGNLKIRIGNLTQGNTQLSANFVAVTDAIFAYTPFGHKNIKTAQIVTDQNAIQLPLY</sequence>